<evidence type="ECO:0000313" key="3">
    <source>
        <dbReference type="EMBL" id="TCO80008.1"/>
    </source>
</evidence>
<dbReference type="CDD" id="cd16896">
    <property type="entry name" value="LT_Slt70-like"/>
    <property type="match status" value="1"/>
</dbReference>
<protein>
    <submittedName>
        <fullName evidence="3">Soluble lytic murein transglycosylase</fullName>
    </submittedName>
</protein>
<dbReference type="PANTHER" id="PTHR37423:SF2">
    <property type="entry name" value="MEMBRANE-BOUND LYTIC MUREIN TRANSGLYCOSYLASE C"/>
    <property type="match status" value="1"/>
</dbReference>
<sequence length="189" mass="21725">MILIDLKKHKKLLVVIAMVMTIGIVLNNTNWLLKILYPIHYEEIIDKYAIEYNLDPHLIAGIIRTESKFNEKARSSKDARGLMQIAPITGKWASEKLGMENYDEAILFTPDVNIKIGCWYLNKLKEEFGGDLQLMLAAYNGGSGNVNKWLQDTKYSEDGKTLTDIPFAETKAYVKKVIKSYKVYRIVYR</sequence>
<dbReference type="InterPro" id="IPR023346">
    <property type="entry name" value="Lysozyme-like_dom_sf"/>
</dbReference>
<keyword evidence="1" id="KW-0812">Transmembrane</keyword>
<dbReference type="SUPFAM" id="SSF53955">
    <property type="entry name" value="Lysozyme-like"/>
    <property type="match status" value="1"/>
</dbReference>
<dbReference type="InterPro" id="IPR008258">
    <property type="entry name" value="Transglycosylase_SLT_dom_1"/>
</dbReference>
<gene>
    <name evidence="3" type="ORF">EV214_101243</name>
</gene>
<evidence type="ECO:0000313" key="4">
    <source>
        <dbReference type="Proteomes" id="UP000294919"/>
    </source>
</evidence>
<evidence type="ECO:0000256" key="1">
    <source>
        <dbReference type="SAM" id="Phobius"/>
    </source>
</evidence>
<dbReference type="EMBL" id="SLWV01000001">
    <property type="protein sequence ID" value="TCO80008.1"/>
    <property type="molecule type" value="Genomic_DNA"/>
</dbReference>
<dbReference type="Pfam" id="PF01464">
    <property type="entry name" value="SLT"/>
    <property type="match status" value="1"/>
</dbReference>
<name>A0A4R2LB56_9FIRM</name>
<keyword evidence="4" id="KW-1185">Reference proteome</keyword>
<accession>A0A4R2LB56</accession>
<dbReference type="RefSeq" id="WP_330571224.1">
    <property type="nucleotide sequence ID" value="NZ_SLWV01000001.1"/>
</dbReference>
<reference evidence="3 4" key="1">
    <citation type="submission" date="2019-03" db="EMBL/GenBank/DDBJ databases">
        <title>Genomic Encyclopedia of Type Strains, Phase IV (KMG-IV): sequencing the most valuable type-strain genomes for metagenomic binning, comparative biology and taxonomic classification.</title>
        <authorList>
            <person name="Goeker M."/>
        </authorList>
    </citation>
    <scope>NUCLEOTIDE SEQUENCE [LARGE SCALE GENOMIC DNA]</scope>
    <source>
        <strain evidence="3 4">DSM 102940</strain>
    </source>
</reference>
<organism evidence="3 4">
    <name type="scientific">Marinisporobacter balticus</name>
    <dbReference type="NCBI Taxonomy" id="2018667"/>
    <lineage>
        <taxon>Bacteria</taxon>
        <taxon>Bacillati</taxon>
        <taxon>Bacillota</taxon>
        <taxon>Clostridia</taxon>
        <taxon>Peptostreptococcales</taxon>
        <taxon>Thermotaleaceae</taxon>
        <taxon>Marinisporobacter</taxon>
    </lineage>
</organism>
<feature type="transmembrane region" description="Helical" evidence="1">
    <location>
        <begin position="12"/>
        <end position="33"/>
    </location>
</feature>
<comment type="caution">
    <text evidence="3">The sequence shown here is derived from an EMBL/GenBank/DDBJ whole genome shotgun (WGS) entry which is preliminary data.</text>
</comment>
<dbReference type="AlphaFoldDB" id="A0A4R2LB56"/>
<keyword evidence="1" id="KW-0472">Membrane</keyword>
<evidence type="ECO:0000259" key="2">
    <source>
        <dbReference type="Pfam" id="PF01464"/>
    </source>
</evidence>
<feature type="domain" description="Transglycosylase SLT" evidence="2">
    <location>
        <begin position="44"/>
        <end position="157"/>
    </location>
</feature>
<keyword evidence="1" id="KW-1133">Transmembrane helix</keyword>
<proteinExistence type="predicted"/>
<dbReference type="Proteomes" id="UP000294919">
    <property type="component" value="Unassembled WGS sequence"/>
</dbReference>
<dbReference type="Gene3D" id="1.10.530.10">
    <property type="match status" value="1"/>
</dbReference>
<dbReference type="PANTHER" id="PTHR37423">
    <property type="entry name" value="SOLUBLE LYTIC MUREIN TRANSGLYCOSYLASE-RELATED"/>
    <property type="match status" value="1"/>
</dbReference>